<gene>
    <name evidence="2" type="ORF">SAMN05216207_1005138</name>
</gene>
<dbReference type="EMBL" id="FOUY01000005">
    <property type="protein sequence ID" value="SFM95464.1"/>
    <property type="molecule type" value="Genomic_DNA"/>
</dbReference>
<proteinExistence type="predicted"/>
<evidence type="ECO:0000313" key="3">
    <source>
        <dbReference type="Proteomes" id="UP000199614"/>
    </source>
</evidence>
<feature type="compositionally biased region" description="Basic and acidic residues" evidence="1">
    <location>
        <begin position="7"/>
        <end position="16"/>
    </location>
</feature>
<dbReference type="Gene3D" id="3.30.530.20">
    <property type="match status" value="1"/>
</dbReference>
<dbReference type="RefSeq" id="WP_425439113.1">
    <property type="nucleotide sequence ID" value="NZ_FOUY01000005.1"/>
</dbReference>
<sequence length="201" mass="22081">MTSNDDPGERRGEQSRAVRPGEQSRTRAELTVPVDVNVPAEALWEVVSDLEGQSEWMLGTRVEITGGDGRSVGTELRAVTGLGPLGVADTMRVTEWVEPLAGAHEAHREPREREVRRIVVTHTGTVIRGDGVFAVEDLGPGRSRFLWSELLELPFGALGRLGWPVVRPVFRAGVAHSLRRMARRTEDRHRAVGRSEGGAPR</sequence>
<accession>A0A1I4V2I6</accession>
<keyword evidence="3" id="KW-1185">Reference proteome</keyword>
<dbReference type="CDD" id="cd07812">
    <property type="entry name" value="SRPBCC"/>
    <property type="match status" value="1"/>
</dbReference>
<name>A0A1I4V2I6_PSUAM</name>
<dbReference type="AlphaFoldDB" id="A0A1I4V2I6"/>
<organism evidence="2 3">
    <name type="scientific">Pseudonocardia ammonioxydans</name>
    <dbReference type="NCBI Taxonomy" id="260086"/>
    <lineage>
        <taxon>Bacteria</taxon>
        <taxon>Bacillati</taxon>
        <taxon>Actinomycetota</taxon>
        <taxon>Actinomycetes</taxon>
        <taxon>Pseudonocardiales</taxon>
        <taxon>Pseudonocardiaceae</taxon>
        <taxon>Pseudonocardia</taxon>
    </lineage>
</organism>
<dbReference type="SUPFAM" id="SSF55961">
    <property type="entry name" value="Bet v1-like"/>
    <property type="match status" value="1"/>
</dbReference>
<evidence type="ECO:0000313" key="2">
    <source>
        <dbReference type="EMBL" id="SFM95464.1"/>
    </source>
</evidence>
<protein>
    <submittedName>
        <fullName evidence="2">Polyketide cyclase / dehydrase and lipid transport</fullName>
    </submittedName>
</protein>
<dbReference type="Pfam" id="PF10604">
    <property type="entry name" value="Polyketide_cyc2"/>
    <property type="match status" value="1"/>
</dbReference>
<reference evidence="2 3" key="1">
    <citation type="submission" date="2016-10" db="EMBL/GenBank/DDBJ databases">
        <authorList>
            <person name="de Groot N.N."/>
        </authorList>
    </citation>
    <scope>NUCLEOTIDE SEQUENCE [LARGE SCALE GENOMIC DNA]</scope>
    <source>
        <strain evidence="2 3">CGMCC 4.1877</strain>
    </source>
</reference>
<evidence type="ECO:0000256" key="1">
    <source>
        <dbReference type="SAM" id="MobiDB-lite"/>
    </source>
</evidence>
<dbReference type="STRING" id="260086.SAMN05216207_1005138"/>
<feature type="region of interest" description="Disordered" evidence="1">
    <location>
        <begin position="1"/>
        <end position="30"/>
    </location>
</feature>
<dbReference type="InterPro" id="IPR019587">
    <property type="entry name" value="Polyketide_cyclase/dehydratase"/>
</dbReference>
<dbReference type="InterPro" id="IPR023393">
    <property type="entry name" value="START-like_dom_sf"/>
</dbReference>
<dbReference type="Proteomes" id="UP000199614">
    <property type="component" value="Unassembled WGS sequence"/>
</dbReference>